<organism evidence="8 9">
    <name type="scientific">Chiloscyllium punctatum</name>
    <name type="common">Brownbanded bambooshark</name>
    <name type="synonym">Hemiscyllium punctatum</name>
    <dbReference type="NCBI Taxonomy" id="137246"/>
    <lineage>
        <taxon>Eukaryota</taxon>
        <taxon>Metazoa</taxon>
        <taxon>Chordata</taxon>
        <taxon>Craniata</taxon>
        <taxon>Vertebrata</taxon>
        <taxon>Chondrichthyes</taxon>
        <taxon>Elasmobranchii</taxon>
        <taxon>Galeomorphii</taxon>
        <taxon>Galeoidea</taxon>
        <taxon>Orectolobiformes</taxon>
        <taxon>Hemiscylliidae</taxon>
        <taxon>Chiloscyllium</taxon>
    </lineage>
</organism>
<evidence type="ECO:0000256" key="3">
    <source>
        <dbReference type="ARBA" id="ARBA00022676"/>
    </source>
</evidence>
<dbReference type="Pfam" id="PF04572">
    <property type="entry name" value="Gb3_synth"/>
    <property type="match status" value="1"/>
</dbReference>
<evidence type="ECO:0000259" key="7">
    <source>
        <dbReference type="Pfam" id="PF04572"/>
    </source>
</evidence>
<dbReference type="Gene3D" id="3.90.550.20">
    <property type="match status" value="1"/>
</dbReference>
<dbReference type="GO" id="GO:0000139">
    <property type="term" value="C:Golgi membrane"/>
    <property type="evidence" value="ECO:0007669"/>
    <property type="project" value="UniProtKB-SubCell"/>
</dbReference>
<keyword evidence="6" id="KW-0472">Membrane</keyword>
<comment type="similarity">
    <text evidence="2">Belongs to the glycosyltransferase 32 family.</text>
</comment>
<comment type="caution">
    <text evidence="8">The sequence shown here is derived from an EMBL/GenBank/DDBJ whole genome shotgun (WGS) entry which is preliminary data.</text>
</comment>
<evidence type="ECO:0000256" key="5">
    <source>
        <dbReference type="ARBA" id="ARBA00023034"/>
    </source>
</evidence>
<evidence type="ECO:0000256" key="4">
    <source>
        <dbReference type="ARBA" id="ARBA00022679"/>
    </source>
</evidence>
<dbReference type="PANTHER" id="PTHR12042">
    <property type="entry name" value="LACTOSYLCERAMIDE 4-ALPHA-GALACTOSYLTRANSFERASE ALPHA- 1,4-GALACTOSYLTRANSFERASE"/>
    <property type="match status" value="1"/>
</dbReference>
<gene>
    <name evidence="8" type="ORF">chiPu_0011702</name>
</gene>
<dbReference type="EMBL" id="BEZZ01000496">
    <property type="protein sequence ID" value="GCC33234.1"/>
    <property type="molecule type" value="Genomic_DNA"/>
</dbReference>
<keyword evidence="3" id="KW-0328">Glycosyltransferase</keyword>
<dbReference type="STRING" id="137246.A0A401SS51"/>
<dbReference type="AlphaFoldDB" id="A0A401SS51"/>
<dbReference type="OrthoDB" id="407609at2759"/>
<accession>A0A401SS51</accession>
<keyword evidence="4" id="KW-0808">Transferase</keyword>
<dbReference type="OMA" id="VHTEEAF"/>
<reference evidence="8 9" key="1">
    <citation type="journal article" date="2018" name="Nat. Ecol. Evol.">
        <title>Shark genomes provide insights into elasmobranch evolution and the origin of vertebrates.</title>
        <authorList>
            <person name="Hara Y"/>
            <person name="Yamaguchi K"/>
            <person name="Onimaru K"/>
            <person name="Kadota M"/>
            <person name="Koyanagi M"/>
            <person name="Keeley SD"/>
            <person name="Tatsumi K"/>
            <person name="Tanaka K"/>
            <person name="Motone F"/>
            <person name="Kageyama Y"/>
            <person name="Nozu R"/>
            <person name="Adachi N"/>
            <person name="Nishimura O"/>
            <person name="Nakagawa R"/>
            <person name="Tanegashima C"/>
            <person name="Kiyatake I"/>
            <person name="Matsumoto R"/>
            <person name="Murakumo K"/>
            <person name="Nishida K"/>
            <person name="Terakita A"/>
            <person name="Kuratani S"/>
            <person name="Sato K"/>
            <person name="Hyodo S Kuraku.S."/>
        </authorList>
    </citation>
    <scope>NUCLEOTIDE SEQUENCE [LARGE SCALE GENOMIC DNA]</scope>
</reference>
<comment type="subcellular location">
    <subcellularLocation>
        <location evidence="1">Golgi apparatus membrane</location>
        <topology evidence="1">Single-pass type II membrane protein</topology>
    </subcellularLocation>
</comment>
<evidence type="ECO:0000256" key="2">
    <source>
        <dbReference type="ARBA" id="ARBA00009003"/>
    </source>
</evidence>
<dbReference type="GO" id="GO:0006493">
    <property type="term" value="P:protein O-linked glycosylation"/>
    <property type="evidence" value="ECO:0007669"/>
    <property type="project" value="TreeGrafter"/>
</dbReference>
<dbReference type="PANTHER" id="PTHR12042:SF16">
    <property type="entry name" value="ALPHA-1,4-N-ACETYLGLUCOSAMINYLTRANSFERASE"/>
    <property type="match status" value="1"/>
</dbReference>
<dbReference type="InterPro" id="IPR051981">
    <property type="entry name" value="Glycosyltransf_32"/>
</dbReference>
<dbReference type="GO" id="GO:0008375">
    <property type="term" value="F:acetylglucosaminyltransferase activity"/>
    <property type="evidence" value="ECO:0007669"/>
    <property type="project" value="TreeGrafter"/>
</dbReference>
<dbReference type="InterPro" id="IPR029044">
    <property type="entry name" value="Nucleotide-diphossugar_trans"/>
</dbReference>
<evidence type="ECO:0000313" key="8">
    <source>
        <dbReference type="EMBL" id="GCC33234.1"/>
    </source>
</evidence>
<sequence>EPGMPTSHVPQVNPFWEKYWIHVLADACRLALLWKYGGVYLDTDIISLKPLELQNFLCAEGYQTANNAALGFEKNHEFIWECMQDYVRNYEGRTWGYQGPALMSRVLKRWCQSDNLGQFFNLQCKGVSYLSPNYFYPISYTHWESYFQRWKKSSIETFFSETIGAHIWNFKNVRQRKQVITGSGTLIEYFFSQHCPMTYKLLIKRVS</sequence>
<keyword evidence="9" id="KW-1185">Reference proteome</keyword>
<dbReference type="SUPFAM" id="SSF53448">
    <property type="entry name" value="Nucleotide-diphospho-sugar transferases"/>
    <property type="match status" value="1"/>
</dbReference>
<evidence type="ECO:0000256" key="1">
    <source>
        <dbReference type="ARBA" id="ARBA00004323"/>
    </source>
</evidence>
<protein>
    <recommendedName>
        <fullName evidence="7">Alpha 1,4-glycosyltransferase domain-containing protein</fullName>
    </recommendedName>
</protein>
<feature type="domain" description="Alpha 1,4-glycosyltransferase" evidence="7">
    <location>
        <begin position="72"/>
        <end position="201"/>
    </location>
</feature>
<name>A0A401SS51_CHIPU</name>
<dbReference type="InterPro" id="IPR007652">
    <property type="entry name" value="A1-4-GlycosylTfrase_dom"/>
</dbReference>
<feature type="non-terminal residue" evidence="8">
    <location>
        <position position="1"/>
    </location>
</feature>
<dbReference type="Proteomes" id="UP000287033">
    <property type="component" value="Unassembled WGS sequence"/>
</dbReference>
<dbReference type="InterPro" id="IPR007577">
    <property type="entry name" value="GlycoTrfase_DXD_sugar-bd_CS"/>
</dbReference>
<evidence type="ECO:0000313" key="9">
    <source>
        <dbReference type="Proteomes" id="UP000287033"/>
    </source>
</evidence>
<dbReference type="Pfam" id="PF04488">
    <property type="entry name" value="Gly_transf_sug"/>
    <property type="match status" value="1"/>
</dbReference>
<evidence type="ECO:0000256" key="6">
    <source>
        <dbReference type="ARBA" id="ARBA00023136"/>
    </source>
</evidence>
<proteinExistence type="inferred from homology"/>
<keyword evidence="5" id="KW-0333">Golgi apparatus</keyword>